<sequence>MISEVISEALETNLQVLSFNVEPKVLKSKNYNNKETRIQGVDKNLQEPLTSLKVPQKNHHDFDKVLKSLQDLFQDWPLNGPIVSKTLKNHQDFDKRLERLQDFLLTEENIQVFEETRPSPDSEQNEPLDQRIPRGSNFTQRHPLENTELKNSFQVTLLSVTARVARHGYTVREYTVITDDGYVLGLQRITSESVSQQDKEELRKLPVLLMHGLLMSAASWLDEDPRTGLAYLLAQAGHDVWLGNARGSYYSRRHVTLDPDSDSAYWQFCADEIGKYDLPASIDKVLNETGAVELNYIGFSQGGGTFFMMCSELPHYCKKANIMIALAPSGRHLSTKSPLFRKLSEFFENNEKALFDVGIYEVLPRNGLVQQLFNFFCRRSEFALQLCELFKGYFDGYHPGSITKDSLLNMVANFPSGTSVHNMARYGQIVRSKTIHKFDYGSQKNTQLYGSSKPPVYNLSAVTVPVFVIYGRNDGIVDIRDIKWLIPNLPNVIEAFEVEDPLWAHMDVAYSHYVPKLLYPKVNEYLMFNK</sequence>
<gene>
    <name evidence="9" type="ORF">OBRU01_25931</name>
</gene>
<protein>
    <submittedName>
        <fullName evidence="9">Lipase 4</fullName>
    </submittedName>
</protein>
<evidence type="ECO:0000256" key="5">
    <source>
        <dbReference type="ARBA" id="ARBA00023098"/>
    </source>
</evidence>
<keyword evidence="6" id="KW-0325">Glycoprotein</keyword>
<dbReference type="EMBL" id="JTDY01011703">
    <property type="protein sequence ID" value="KOB54096.1"/>
    <property type="molecule type" value="Genomic_DNA"/>
</dbReference>
<evidence type="ECO:0000256" key="7">
    <source>
        <dbReference type="SAM" id="MobiDB-lite"/>
    </source>
</evidence>
<dbReference type="InterPro" id="IPR000073">
    <property type="entry name" value="AB_hydrolase_1"/>
</dbReference>
<dbReference type="Proteomes" id="UP000037510">
    <property type="component" value="Unassembled WGS sequence"/>
</dbReference>
<dbReference type="FunFam" id="3.40.50.1820:FF:000057">
    <property type="entry name" value="Lipase"/>
    <property type="match status" value="1"/>
</dbReference>
<name>A0A0L7K4K3_OPEBR</name>
<evidence type="ECO:0000256" key="3">
    <source>
        <dbReference type="ARBA" id="ARBA00022801"/>
    </source>
</evidence>
<evidence type="ECO:0000313" key="9">
    <source>
        <dbReference type="EMBL" id="KOB54096.1"/>
    </source>
</evidence>
<organism evidence="9 10">
    <name type="scientific">Operophtera brumata</name>
    <name type="common">Winter moth</name>
    <name type="synonym">Phalaena brumata</name>
    <dbReference type="NCBI Taxonomy" id="104452"/>
    <lineage>
        <taxon>Eukaryota</taxon>
        <taxon>Metazoa</taxon>
        <taxon>Ecdysozoa</taxon>
        <taxon>Arthropoda</taxon>
        <taxon>Hexapoda</taxon>
        <taxon>Insecta</taxon>
        <taxon>Pterygota</taxon>
        <taxon>Neoptera</taxon>
        <taxon>Endopterygota</taxon>
        <taxon>Lepidoptera</taxon>
        <taxon>Glossata</taxon>
        <taxon>Ditrysia</taxon>
        <taxon>Geometroidea</taxon>
        <taxon>Geometridae</taxon>
        <taxon>Larentiinae</taxon>
        <taxon>Operophtera</taxon>
    </lineage>
</organism>
<evidence type="ECO:0000256" key="2">
    <source>
        <dbReference type="ARBA" id="ARBA00022729"/>
    </source>
</evidence>
<keyword evidence="4" id="KW-0442">Lipid degradation</keyword>
<evidence type="ECO:0000256" key="6">
    <source>
        <dbReference type="ARBA" id="ARBA00023180"/>
    </source>
</evidence>
<dbReference type="PANTHER" id="PTHR11005">
    <property type="entry name" value="LYSOSOMAL ACID LIPASE-RELATED"/>
    <property type="match status" value="1"/>
</dbReference>
<keyword evidence="2" id="KW-0732">Signal</keyword>
<dbReference type="GO" id="GO:0016787">
    <property type="term" value="F:hydrolase activity"/>
    <property type="evidence" value="ECO:0007669"/>
    <property type="project" value="UniProtKB-KW"/>
</dbReference>
<feature type="domain" description="AB hydrolase-1" evidence="8">
    <location>
        <begin position="206"/>
        <end position="507"/>
    </location>
</feature>
<evidence type="ECO:0000313" key="10">
    <source>
        <dbReference type="Proteomes" id="UP000037510"/>
    </source>
</evidence>
<comment type="similarity">
    <text evidence="1">Belongs to the AB hydrolase superfamily. Lipase family.</text>
</comment>
<evidence type="ECO:0000256" key="1">
    <source>
        <dbReference type="ARBA" id="ARBA00010701"/>
    </source>
</evidence>
<accession>A0A0L7K4K3</accession>
<keyword evidence="5" id="KW-0443">Lipid metabolism</keyword>
<dbReference type="SUPFAM" id="SSF53474">
    <property type="entry name" value="alpha/beta-Hydrolases"/>
    <property type="match status" value="1"/>
</dbReference>
<dbReference type="Gene3D" id="3.40.50.1820">
    <property type="entry name" value="alpha/beta hydrolase"/>
    <property type="match status" value="1"/>
</dbReference>
<dbReference type="Pfam" id="PF00561">
    <property type="entry name" value="Abhydrolase_1"/>
    <property type="match status" value="1"/>
</dbReference>
<evidence type="ECO:0000259" key="8">
    <source>
        <dbReference type="Pfam" id="PF00561"/>
    </source>
</evidence>
<keyword evidence="10" id="KW-1185">Reference proteome</keyword>
<feature type="region of interest" description="Disordered" evidence="7">
    <location>
        <begin position="114"/>
        <end position="145"/>
    </location>
</feature>
<keyword evidence="3" id="KW-0378">Hydrolase</keyword>
<evidence type="ECO:0000256" key="4">
    <source>
        <dbReference type="ARBA" id="ARBA00022963"/>
    </source>
</evidence>
<dbReference type="AlphaFoldDB" id="A0A0L7K4K3"/>
<reference evidence="9 10" key="1">
    <citation type="journal article" date="2015" name="Genome Biol. Evol.">
        <title>The genome of winter moth (Operophtera brumata) provides a genomic perspective on sexual dimorphism and phenology.</title>
        <authorList>
            <person name="Derks M.F."/>
            <person name="Smit S."/>
            <person name="Salis L."/>
            <person name="Schijlen E."/>
            <person name="Bossers A."/>
            <person name="Mateman C."/>
            <person name="Pijl A.S."/>
            <person name="de Ridder D."/>
            <person name="Groenen M.A."/>
            <person name="Visser M.E."/>
            <person name="Megens H.J."/>
        </authorList>
    </citation>
    <scope>NUCLEOTIDE SEQUENCE [LARGE SCALE GENOMIC DNA]</scope>
    <source>
        <strain evidence="9">WM2013NL</strain>
        <tissue evidence="9">Head and thorax</tissue>
    </source>
</reference>
<dbReference type="InterPro" id="IPR029058">
    <property type="entry name" value="AB_hydrolase_fold"/>
</dbReference>
<dbReference type="STRING" id="104452.A0A0L7K4K3"/>
<proteinExistence type="inferred from homology"/>
<dbReference type="GO" id="GO:0016042">
    <property type="term" value="P:lipid catabolic process"/>
    <property type="evidence" value="ECO:0007669"/>
    <property type="project" value="UniProtKB-KW"/>
</dbReference>
<comment type="caution">
    <text evidence="9">The sequence shown here is derived from an EMBL/GenBank/DDBJ whole genome shotgun (WGS) entry which is preliminary data.</text>
</comment>